<sequence length="266" mass="28509">MSENILDDASDLFQYGGDTWGVDHKDDPFTPQYQEGTFHTTTVHMAWSRVCWEGTGIKIHSAKRDNHGFYAVSIDNAEPELLDGYSKKEQIKAELYVADGLEWGQHQLTIWNVNKFNFIKNHIWLDVDFATIDGNAISCDGLPEITAVPQDPGNSTSSVSITATDSCTFSNSTISAFTVDPTTTVTNTVGLTTTLSSGVSPTTTVQLSFTAASSASNSLASNSNSTAPSASSTGASSGAQRLVAPGIEGQIAFAGMIGYYLFRTFM</sequence>
<proteinExistence type="predicted"/>
<feature type="region of interest" description="Disordered" evidence="1">
    <location>
        <begin position="217"/>
        <end position="237"/>
    </location>
</feature>
<dbReference type="OrthoDB" id="2576082at2759"/>
<keyword evidence="3" id="KW-1185">Reference proteome</keyword>
<evidence type="ECO:0000313" key="2">
    <source>
        <dbReference type="EMBL" id="OCF61359.1"/>
    </source>
</evidence>
<organism evidence="2 3">
    <name type="scientific">Kwoniella mangroviensis CBS 10435</name>
    <dbReference type="NCBI Taxonomy" id="1331196"/>
    <lineage>
        <taxon>Eukaryota</taxon>
        <taxon>Fungi</taxon>
        <taxon>Dikarya</taxon>
        <taxon>Basidiomycota</taxon>
        <taxon>Agaricomycotina</taxon>
        <taxon>Tremellomycetes</taxon>
        <taxon>Tremellales</taxon>
        <taxon>Cryptococcaceae</taxon>
        <taxon>Kwoniella</taxon>
    </lineage>
</organism>
<dbReference type="STRING" id="1331196.A0A1B9J0P9"/>
<reference evidence="3" key="2">
    <citation type="submission" date="2013-12" db="EMBL/GenBank/DDBJ databases">
        <title>Evolution of pathogenesis and genome organization in the Tremellales.</title>
        <authorList>
            <person name="Cuomo C."/>
            <person name="Litvintseva A."/>
            <person name="Heitman J."/>
            <person name="Chen Y."/>
            <person name="Sun S."/>
            <person name="Springer D."/>
            <person name="Dromer F."/>
            <person name="Young S."/>
            <person name="Zeng Q."/>
            <person name="Chapman S."/>
            <person name="Gujja S."/>
            <person name="Saif S."/>
            <person name="Birren B."/>
        </authorList>
    </citation>
    <scope>NUCLEOTIDE SEQUENCE [LARGE SCALE GENOMIC DNA]</scope>
    <source>
        <strain evidence="3">CBS 10435</strain>
    </source>
</reference>
<name>A0A1B9J0P9_9TREE</name>
<accession>A0A1B9J0P9</accession>
<dbReference type="EMBL" id="KI669459">
    <property type="protein sequence ID" value="OCF61359.1"/>
    <property type="molecule type" value="Genomic_DNA"/>
</dbReference>
<evidence type="ECO:0000256" key="1">
    <source>
        <dbReference type="SAM" id="MobiDB-lite"/>
    </source>
</evidence>
<gene>
    <name evidence="2" type="ORF">L486_01007</name>
</gene>
<reference evidence="2 3" key="1">
    <citation type="submission" date="2013-07" db="EMBL/GenBank/DDBJ databases">
        <title>The Genome Sequence of Kwoniella mangroviensis CBS10435.</title>
        <authorList>
            <consortium name="The Broad Institute Genome Sequencing Platform"/>
            <person name="Cuomo C."/>
            <person name="Litvintseva A."/>
            <person name="Chen Y."/>
            <person name="Heitman J."/>
            <person name="Sun S."/>
            <person name="Springer D."/>
            <person name="Dromer F."/>
            <person name="Young S.K."/>
            <person name="Zeng Q."/>
            <person name="Gargeya S."/>
            <person name="Fitzgerald M."/>
            <person name="Abouelleil A."/>
            <person name="Alvarado L."/>
            <person name="Berlin A.M."/>
            <person name="Chapman S.B."/>
            <person name="Dewar J."/>
            <person name="Goldberg J."/>
            <person name="Griggs A."/>
            <person name="Gujja S."/>
            <person name="Hansen M."/>
            <person name="Howarth C."/>
            <person name="Imamovic A."/>
            <person name="Larimer J."/>
            <person name="McCowan C."/>
            <person name="Murphy C."/>
            <person name="Pearson M."/>
            <person name="Priest M."/>
            <person name="Roberts A."/>
            <person name="Saif S."/>
            <person name="Shea T."/>
            <person name="Sykes S."/>
            <person name="Wortman J."/>
            <person name="Nusbaum C."/>
            <person name="Birren B."/>
        </authorList>
    </citation>
    <scope>NUCLEOTIDE SEQUENCE [LARGE SCALE GENOMIC DNA]</scope>
    <source>
        <strain evidence="2 3">CBS 10435</strain>
    </source>
</reference>
<dbReference type="AlphaFoldDB" id="A0A1B9J0P9"/>
<protein>
    <submittedName>
        <fullName evidence="2">Uncharacterized protein</fullName>
    </submittedName>
</protein>
<dbReference type="Gene3D" id="2.60.120.260">
    <property type="entry name" value="Galactose-binding domain-like"/>
    <property type="match status" value="1"/>
</dbReference>
<dbReference type="Proteomes" id="UP000092583">
    <property type="component" value="Unassembled WGS sequence"/>
</dbReference>
<evidence type="ECO:0000313" key="3">
    <source>
        <dbReference type="Proteomes" id="UP000092583"/>
    </source>
</evidence>